<evidence type="ECO:0000259" key="1">
    <source>
        <dbReference type="Pfam" id="PF01636"/>
    </source>
</evidence>
<dbReference type="PANTHER" id="PTHR21310">
    <property type="entry name" value="AMINOGLYCOSIDE PHOSPHOTRANSFERASE-RELATED-RELATED"/>
    <property type="match status" value="1"/>
</dbReference>
<dbReference type="Gene3D" id="3.90.1200.10">
    <property type="match status" value="1"/>
</dbReference>
<sequence>MEEMCQRIDGVKLCKRASKVRGADVPCTIDLSPETLSAIMGGRNCHAEIEFEDGVVWIARFRLLDSRKPPEARNYVLQSEAATMQYLDRHTRVPSPRVFDWACESDPTNTIGVGYILMEKLNGTSLKWNEATATQKEKIVRQFADIMLEIERHPFDRLGSLIFTTEFSSREARRGAAVESQIQVGALANESMFRSGDDGMPLGPFRSSKEAFLATVEAHSRMVVAGEIGTTDQALDILLAHRFRLDVLDRVSEQTATAEKGGEQFFLKHADDKGDHILVNDDFDIVGIIDWEWCQTASREQAFSSPCMMWPINAFYDGSNELAEEELLLARVLRERGREDLASCVLHGRKVQRLMFELSPMVVYEDRKTRASFFMGLKRAFDGHDCKTDGQGVEDEWEAWKAKALADWKHEVLFKSAIEANDRLAATRHVGAPISGQVAAHRMESEF</sequence>
<keyword evidence="3" id="KW-1185">Reference proteome</keyword>
<gene>
    <name evidence="2" type="ORF">E4U13_008293</name>
</gene>
<dbReference type="InterPro" id="IPR011009">
    <property type="entry name" value="Kinase-like_dom_sf"/>
</dbReference>
<evidence type="ECO:0000313" key="3">
    <source>
        <dbReference type="Proteomes" id="UP000732380"/>
    </source>
</evidence>
<dbReference type="SUPFAM" id="SSF56112">
    <property type="entry name" value="Protein kinase-like (PK-like)"/>
    <property type="match status" value="1"/>
</dbReference>
<name>A0A9P7TTS3_9HYPO</name>
<dbReference type="InterPro" id="IPR002575">
    <property type="entry name" value="Aminoglycoside_PTrfase"/>
</dbReference>
<dbReference type="Proteomes" id="UP000732380">
    <property type="component" value="Unassembled WGS sequence"/>
</dbReference>
<dbReference type="InterPro" id="IPR051678">
    <property type="entry name" value="AGP_Transferase"/>
</dbReference>
<proteinExistence type="predicted"/>
<feature type="domain" description="Aminoglycoside phosphotransferase" evidence="1">
    <location>
        <begin position="77"/>
        <end position="297"/>
    </location>
</feature>
<dbReference type="PANTHER" id="PTHR21310:SF15">
    <property type="entry name" value="AMINOGLYCOSIDE PHOSPHOTRANSFERASE DOMAIN-CONTAINING PROTEIN"/>
    <property type="match status" value="1"/>
</dbReference>
<dbReference type="EMBL" id="SRQM01000946">
    <property type="protein sequence ID" value="KAG6104643.1"/>
    <property type="molecule type" value="Genomic_DNA"/>
</dbReference>
<protein>
    <recommendedName>
        <fullName evidence="1">Aminoglycoside phosphotransferase domain-containing protein</fullName>
    </recommendedName>
</protein>
<organism evidence="2 3">
    <name type="scientific">Claviceps humidiphila</name>
    <dbReference type="NCBI Taxonomy" id="1294629"/>
    <lineage>
        <taxon>Eukaryota</taxon>
        <taxon>Fungi</taxon>
        <taxon>Dikarya</taxon>
        <taxon>Ascomycota</taxon>
        <taxon>Pezizomycotina</taxon>
        <taxon>Sordariomycetes</taxon>
        <taxon>Hypocreomycetidae</taxon>
        <taxon>Hypocreales</taxon>
        <taxon>Clavicipitaceae</taxon>
        <taxon>Claviceps</taxon>
    </lineage>
</organism>
<comment type="caution">
    <text evidence="2">The sequence shown here is derived from an EMBL/GenBank/DDBJ whole genome shotgun (WGS) entry which is preliminary data.</text>
</comment>
<evidence type="ECO:0000313" key="2">
    <source>
        <dbReference type="EMBL" id="KAG6104643.1"/>
    </source>
</evidence>
<dbReference type="AlphaFoldDB" id="A0A9P7TTS3"/>
<accession>A0A9P7TTS3</accession>
<reference evidence="2 3" key="1">
    <citation type="journal article" date="2020" name="bioRxiv">
        <title>Whole genome comparisons of ergot fungi reveals the divergence and evolution of species within the genus Claviceps are the result of varying mechanisms driving genome evolution and host range expansion.</title>
        <authorList>
            <person name="Wyka S.A."/>
            <person name="Mondo S.J."/>
            <person name="Liu M."/>
            <person name="Dettman J."/>
            <person name="Nalam V."/>
            <person name="Broders K.D."/>
        </authorList>
    </citation>
    <scope>NUCLEOTIDE SEQUENCE [LARGE SCALE GENOMIC DNA]</scope>
    <source>
        <strain evidence="2 3">LM576</strain>
    </source>
</reference>
<dbReference type="Pfam" id="PF01636">
    <property type="entry name" value="APH"/>
    <property type="match status" value="1"/>
</dbReference>